<dbReference type="Proteomes" id="UP001046870">
    <property type="component" value="Chromosome 7"/>
</dbReference>
<name>A0A9D3TAH6_MEGAT</name>
<dbReference type="InterPro" id="IPR026960">
    <property type="entry name" value="RVT-Znf"/>
</dbReference>
<keyword evidence="3" id="KW-1185">Reference proteome</keyword>
<organism evidence="2 3">
    <name type="scientific">Megalops atlanticus</name>
    <name type="common">Tarpon</name>
    <name type="synonym">Clupea gigantea</name>
    <dbReference type="NCBI Taxonomy" id="7932"/>
    <lineage>
        <taxon>Eukaryota</taxon>
        <taxon>Metazoa</taxon>
        <taxon>Chordata</taxon>
        <taxon>Craniata</taxon>
        <taxon>Vertebrata</taxon>
        <taxon>Euteleostomi</taxon>
        <taxon>Actinopterygii</taxon>
        <taxon>Neopterygii</taxon>
        <taxon>Teleostei</taxon>
        <taxon>Elopiformes</taxon>
        <taxon>Megalopidae</taxon>
        <taxon>Megalops</taxon>
    </lineage>
</organism>
<dbReference type="Pfam" id="PF00078">
    <property type="entry name" value="RVT_1"/>
    <property type="match status" value="1"/>
</dbReference>
<dbReference type="Pfam" id="PF13966">
    <property type="entry name" value="zf-RVT"/>
    <property type="match status" value="1"/>
</dbReference>
<accession>A0A9D3TAH6</accession>
<sequence>MNGVLGDLIPQAAGDRQACPLSPLLYVLYMEPFAAAVRADPYVDRLHIPGSSGSMVKITQYADDTTLFLTSDLALQRALDFIGSFGRAAGTFLNCGKTQVKYFSKWKGRQDVLGGLALCEGPLQVLGMSFLSEGAAHLNWRERLGAASRKLALWKARSLSFKGWPWFIARIPPQTSNAALLKHRTLYAEMRTEPGTRAIVGIDNEVWERVQPKALDHRLQDLNWLCVHSRLPVKDVLYRHKLTRHPFCPHPTCMGEETLSHAFWDCGFAKEVWTRTEHLLRALDCGFVLDYDKLIRGWDARCGKKDTDFLLLLVISLTKKKMWDCRELLVKKNVIPSAAGVCSKVFFDLKFRVRKDVAQWGYLSAREKWKGLFTLLQ</sequence>
<evidence type="ECO:0000259" key="1">
    <source>
        <dbReference type="PROSITE" id="PS50878"/>
    </source>
</evidence>
<evidence type="ECO:0000313" key="2">
    <source>
        <dbReference type="EMBL" id="KAG7473871.1"/>
    </source>
</evidence>
<protein>
    <recommendedName>
        <fullName evidence="1">Reverse transcriptase domain-containing protein</fullName>
    </recommendedName>
</protein>
<evidence type="ECO:0000313" key="3">
    <source>
        <dbReference type="Proteomes" id="UP001046870"/>
    </source>
</evidence>
<dbReference type="InterPro" id="IPR000477">
    <property type="entry name" value="RT_dom"/>
</dbReference>
<gene>
    <name evidence="2" type="ORF">MATL_G00100380</name>
</gene>
<reference evidence="2" key="1">
    <citation type="submission" date="2021-01" db="EMBL/GenBank/DDBJ databases">
        <authorList>
            <person name="Zahm M."/>
            <person name="Roques C."/>
            <person name="Cabau C."/>
            <person name="Klopp C."/>
            <person name="Donnadieu C."/>
            <person name="Jouanno E."/>
            <person name="Lampietro C."/>
            <person name="Louis A."/>
            <person name="Herpin A."/>
            <person name="Echchiki A."/>
            <person name="Berthelot C."/>
            <person name="Parey E."/>
            <person name="Roest-Crollius H."/>
            <person name="Braasch I."/>
            <person name="Postlethwait J."/>
            <person name="Bobe J."/>
            <person name="Montfort J."/>
            <person name="Bouchez O."/>
            <person name="Begum T."/>
            <person name="Mejri S."/>
            <person name="Adams A."/>
            <person name="Chen W.-J."/>
            <person name="Guiguen Y."/>
        </authorList>
    </citation>
    <scope>NUCLEOTIDE SEQUENCE</scope>
    <source>
        <strain evidence="2">YG-15Mar2019-1</strain>
        <tissue evidence="2">Brain</tissue>
    </source>
</reference>
<proteinExistence type="predicted"/>
<dbReference type="OrthoDB" id="8948172at2759"/>
<comment type="caution">
    <text evidence="2">The sequence shown here is derived from an EMBL/GenBank/DDBJ whole genome shotgun (WGS) entry which is preliminary data.</text>
</comment>
<feature type="domain" description="Reverse transcriptase" evidence="1">
    <location>
        <begin position="1"/>
        <end position="130"/>
    </location>
</feature>
<dbReference type="AlphaFoldDB" id="A0A9D3TAH6"/>
<dbReference type="EMBL" id="JAFDVH010000007">
    <property type="protein sequence ID" value="KAG7473871.1"/>
    <property type="molecule type" value="Genomic_DNA"/>
</dbReference>
<dbReference type="PROSITE" id="PS50878">
    <property type="entry name" value="RT_POL"/>
    <property type="match status" value="1"/>
</dbReference>